<keyword evidence="2" id="KW-1185">Reference proteome</keyword>
<protein>
    <submittedName>
        <fullName evidence="1">Uncharacterized protein</fullName>
    </submittedName>
</protein>
<comment type="caution">
    <text evidence="1">The sequence shown here is derived from an EMBL/GenBank/DDBJ whole genome shotgun (WGS) entry which is preliminary data.</text>
</comment>
<dbReference type="AlphaFoldDB" id="A0A7X6BHD3"/>
<proteinExistence type="predicted"/>
<evidence type="ECO:0000313" key="1">
    <source>
        <dbReference type="EMBL" id="NJC06410.1"/>
    </source>
</evidence>
<organism evidence="1 2">
    <name type="scientific">Sphingomonas kaistensis</name>
    <dbReference type="NCBI Taxonomy" id="298708"/>
    <lineage>
        <taxon>Bacteria</taxon>
        <taxon>Pseudomonadati</taxon>
        <taxon>Pseudomonadota</taxon>
        <taxon>Alphaproteobacteria</taxon>
        <taxon>Sphingomonadales</taxon>
        <taxon>Sphingomonadaceae</taxon>
        <taxon>Sphingomonas</taxon>
    </lineage>
</organism>
<accession>A0A7X6BHD3</accession>
<dbReference type="Proteomes" id="UP000558192">
    <property type="component" value="Unassembled WGS sequence"/>
</dbReference>
<dbReference type="RefSeq" id="WP_168069605.1">
    <property type="nucleotide sequence ID" value="NZ_JAATJC010000001.1"/>
</dbReference>
<dbReference type="EMBL" id="JAATJC010000001">
    <property type="protein sequence ID" value="NJC06410.1"/>
    <property type="molecule type" value="Genomic_DNA"/>
</dbReference>
<evidence type="ECO:0000313" key="2">
    <source>
        <dbReference type="Proteomes" id="UP000558192"/>
    </source>
</evidence>
<gene>
    <name evidence="1" type="ORF">GGQ97_002203</name>
</gene>
<sequence length="68" mass="7503">MQTFIASRDALDDACQLMDSFGADAALEAAVRAEGARDRGNVLRFCHWRQIERVIVTLSDAEPKGTVH</sequence>
<name>A0A7X6BHD3_9SPHN</name>
<reference evidence="1 2" key="1">
    <citation type="submission" date="2020-03" db="EMBL/GenBank/DDBJ databases">
        <title>Genomic Encyclopedia of Type Strains, Phase IV (KMG-IV): sequencing the most valuable type-strain genomes for metagenomic binning, comparative biology and taxonomic classification.</title>
        <authorList>
            <person name="Goeker M."/>
        </authorList>
    </citation>
    <scope>NUCLEOTIDE SEQUENCE [LARGE SCALE GENOMIC DNA]</scope>
    <source>
        <strain evidence="1 2">DSM 16846</strain>
    </source>
</reference>